<dbReference type="OMA" id="NHAREHN"/>
<feature type="domain" description="Glucosamine inositolphosphorylceramide transferase 1 N-terminal" evidence="9">
    <location>
        <begin position="61"/>
        <end position="363"/>
    </location>
</feature>
<organism evidence="11">
    <name type="scientific">Chlorella variabilis</name>
    <name type="common">Green alga</name>
    <dbReference type="NCBI Taxonomy" id="554065"/>
    <lineage>
        <taxon>Eukaryota</taxon>
        <taxon>Viridiplantae</taxon>
        <taxon>Chlorophyta</taxon>
        <taxon>core chlorophytes</taxon>
        <taxon>Trebouxiophyceae</taxon>
        <taxon>Chlorellales</taxon>
        <taxon>Chlorellaceae</taxon>
        <taxon>Chlorella clade</taxon>
        <taxon>Chlorella</taxon>
    </lineage>
</organism>
<evidence type="ECO:0000256" key="6">
    <source>
        <dbReference type="SAM" id="MobiDB-lite"/>
    </source>
</evidence>
<dbReference type="GO" id="GO:0016020">
    <property type="term" value="C:membrane"/>
    <property type="evidence" value="ECO:0007669"/>
    <property type="project" value="UniProtKB-SubCell"/>
</dbReference>
<proteinExistence type="inferred from homology"/>
<feature type="transmembrane region" description="Helical" evidence="7">
    <location>
        <begin position="29"/>
        <end position="53"/>
    </location>
</feature>
<feature type="transmembrane region" description="Helical" evidence="7">
    <location>
        <begin position="374"/>
        <end position="392"/>
    </location>
</feature>
<keyword evidence="4 7" id="KW-0472">Membrane</keyword>
<comment type="subcellular location">
    <subcellularLocation>
        <location evidence="1">Membrane</location>
    </subcellularLocation>
</comment>
<evidence type="ECO:0000256" key="1">
    <source>
        <dbReference type="ARBA" id="ARBA00004370"/>
    </source>
</evidence>
<dbReference type="InterPro" id="IPR015338">
    <property type="entry name" value="GT64_dom"/>
</dbReference>
<dbReference type="InterPro" id="IPR056442">
    <property type="entry name" value="GINT1_N"/>
</dbReference>
<keyword evidence="3" id="KW-0808">Transferase</keyword>
<dbReference type="Proteomes" id="UP000008141">
    <property type="component" value="Unassembled WGS sequence"/>
</dbReference>
<evidence type="ECO:0000313" key="10">
    <source>
        <dbReference type="EMBL" id="EFN51902.1"/>
    </source>
</evidence>
<feature type="transmembrane region" description="Helical" evidence="7">
    <location>
        <begin position="583"/>
        <end position="606"/>
    </location>
</feature>
<evidence type="ECO:0000259" key="8">
    <source>
        <dbReference type="Pfam" id="PF09258"/>
    </source>
</evidence>
<dbReference type="Gene3D" id="2.115.10.20">
    <property type="entry name" value="Glycosyl hydrolase domain, family 43"/>
    <property type="match status" value="1"/>
</dbReference>
<feature type="compositionally biased region" description="Polar residues" evidence="6">
    <location>
        <begin position="523"/>
        <end position="538"/>
    </location>
</feature>
<evidence type="ECO:0000313" key="11">
    <source>
        <dbReference type="Proteomes" id="UP000008141"/>
    </source>
</evidence>
<dbReference type="AlphaFoldDB" id="E1ZQC1"/>
<name>E1ZQC1_CHLVA</name>
<protein>
    <submittedName>
        <fullName evidence="10">Uncharacterized protein</fullName>
    </submittedName>
</protein>
<comment type="similarity">
    <text evidence="2">Belongs to the glycosyltransferase 64 family.</text>
</comment>
<reference evidence="10 11" key="1">
    <citation type="journal article" date="2010" name="Plant Cell">
        <title>The Chlorella variabilis NC64A genome reveals adaptation to photosymbiosis, coevolution with viruses, and cryptic sex.</title>
        <authorList>
            <person name="Blanc G."/>
            <person name="Duncan G."/>
            <person name="Agarkova I."/>
            <person name="Borodovsky M."/>
            <person name="Gurnon J."/>
            <person name="Kuo A."/>
            <person name="Lindquist E."/>
            <person name="Lucas S."/>
            <person name="Pangilinan J."/>
            <person name="Polle J."/>
            <person name="Salamov A."/>
            <person name="Terry A."/>
            <person name="Yamada T."/>
            <person name="Dunigan D.D."/>
            <person name="Grigoriev I.V."/>
            <person name="Claverie J.M."/>
            <person name="Van Etten J.L."/>
        </authorList>
    </citation>
    <scope>NUCLEOTIDE SEQUENCE [LARGE SCALE GENOMIC DNA]</scope>
    <source>
        <strain evidence="10 11">NC64A</strain>
    </source>
</reference>
<accession>E1ZQC1</accession>
<evidence type="ECO:0000256" key="2">
    <source>
        <dbReference type="ARBA" id="ARBA00008700"/>
    </source>
</evidence>
<feature type="domain" description="Glycosyl transferase 64" evidence="8">
    <location>
        <begin position="635"/>
        <end position="827"/>
    </location>
</feature>
<dbReference type="InterPro" id="IPR023296">
    <property type="entry name" value="Glyco_hydro_beta-prop_sf"/>
</dbReference>
<dbReference type="Pfam" id="PF09258">
    <property type="entry name" value="Glyco_transf_64"/>
    <property type="match status" value="1"/>
</dbReference>
<evidence type="ECO:0000256" key="5">
    <source>
        <dbReference type="ARBA" id="ARBA00023157"/>
    </source>
</evidence>
<evidence type="ECO:0000256" key="7">
    <source>
        <dbReference type="SAM" id="Phobius"/>
    </source>
</evidence>
<feature type="compositionally biased region" description="Low complexity" evidence="6">
    <location>
        <begin position="550"/>
        <end position="569"/>
    </location>
</feature>
<dbReference type="GO" id="GO:0016757">
    <property type="term" value="F:glycosyltransferase activity"/>
    <property type="evidence" value="ECO:0007669"/>
    <property type="project" value="InterPro"/>
</dbReference>
<dbReference type="InterPro" id="IPR004263">
    <property type="entry name" value="Exostosin"/>
</dbReference>
<keyword evidence="11" id="KW-1185">Reference proteome</keyword>
<feature type="region of interest" description="Disordered" evidence="6">
    <location>
        <begin position="485"/>
        <end position="569"/>
    </location>
</feature>
<feature type="compositionally biased region" description="Polar residues" evidence="6">
    <location>
        <begin position="490"/>
        <end position="502"/>
    </location>
</feature>
<dbReference type="SUPFAM" id="SSF53448">
    <property type="entry name" value="Nucleotide-diphospho-sugar transferases"/>
    <property type="match status" value="1"/>
</dbReference>
<sequence length="908" mass="99228">MPARSGSQRVQLDRAASGPLATTASAPRAAALVVACLLCYTLLEAGLGVWWFLQLGTVGPCQKDNEGSWSIGIFKGPSPLQLQPLELHEPRQDTSVAWPVANPVLTCASVGDSPSNFVADPFLLQRDQKLYMFYETKSTEQQKGQIGVAVSSDGGMTFQHQAVVLDLAWHLSYPFVFEHNGQVYMLPEASGSGRLSLYRATDFPLAWQEDRLLLPRPLIDASLVEWGGRWYLLGSDHTRPGAMKNGHLEVWHAASPLGPWEPHPANPVANGARAAGFRNAGRLVKHGGRLYRFGQDCGATYGHRLVAFEVTKLSPTEFEQHPIEHNISGLSGHRKPSWNSERHHHIDVQQLPSGEWIAAIDGDRVASGPISRRAILTVVRIVVPWILLAGVMTHSPAFRRWAISGGLVSAPAVGREPRSPMRTGILLHSSLMRRMQLGQLSRKKARSLLELDVECAAPLLSGDSGEAGAVDGVVLAAVEKLGDKQQQQQTLSPTSSNASKLAQQAAMEEGRLGKAAQIKSPPGGTTLQYRVTRSMSTRGSGGAISPPPLSGMSRAGSLARSGSARAQQQAARRRRCVPLRLQLGTFGMAFLAVAALLGLVGLYGYVAPFLETSKPFTVDGQFSQASAAAGRRCWFTLLCMSYEARMSTLRHFVRHYSRCPSVSDIVLVWNKGKPPVPERDFDSAVPVRVRLEALNSLNNRFRQDPLIRNRAVLSLDDDIMVPCSDLERGFATWRMQPAKMVGFYPRLIEGTPLEFRGERYSIERSMYNAVLTGAAFLDTWTALPAYWADAVAPARAEVDRVFNGEDLLMNFVLANASLAAGSRDAVEFTRPTRRLDISKLSGVGISHNWNGFIEATQARLAALFWPAQDYLANFTATFGGVPLQTHNFNWGHFSPPFCAITSLGCVYL</sequence>
<keyword evidence="7" id="KW-0812">Transmembrane</keyword>
<dbReference type="FunFam" id="2.115.10.20:FF:000004">
    <property type="entry name" value="Glucosamine inositolphosphorylceramide transferase 1"/>
    <property type="match status" value="1"/>
</dbReference>
<dbReference type="EMBL" id="GL433859">
    <property type="protein sequence ID" value="EFN51902.1"/>
    <property type="molecule type" value="Genomic_DNA"/>
</dbReference>
<evidence type="ECO:0000256" key="3">
    <source>
        <dbReference type="ARBA" id="ARBA00022679"/>
    </source>
</evidence>
<dbReference type="Gene3D" id="3.90.550.10">
    <property type="entry name" value="Spore Coat Polysaccharide Biosynthesis Protein SpsA, Chain A"/>
    <property type="match status" value="1"/>
</dbReference>
<dbReference type="PANTHER" id="PTHR48261">
    <property type="entry name" value="ACETYLGLUCOSAMINYLTRANSFERASE"/>
    <property type="match status" value="1"/>
</dbReference>
<dbReference type="KEGG" id="cvr:CHLNCDRAFT_139527"/>
<dbReference type="InterPro" id="IPR029044">
    <property type="entry name" value="Nucleotide-diphossugar_trans"/>
</dbReference>
<keyword evidence="5" id="KW-1015">Disulfide bond</keyword>
<evidence type="ECO:0000256" key="4">
    <source>
        <dbReference type="ARBA" id="ARBA00023136"/>
    </source>
</evidence>
<dbReference type="Pfam" id="PF24793">
    <property type="entry name" value="GINT1_N"/>
    <property type="match status" value="1"/>
</dbReference>
<evidence type="ECO:0000259" key="9">
    <source>
        <dbReference type="Pfam" id="PF24793"/>
    </source>
</evidence>
<keyword evidence="7" id="KW-1133">Transmembrane helix</keyword>
<dbReference type="eggNOG" id="KOG1022">
    <property type="taxonomic scope" value="Eukaryota"/>
</dbReference>
<dbReference type="RefSeq" id="XP_005844004.1">
    <property type="nucleotide sequence ID" value="XM_005843942.1"/>
</dbReference>
<dbReference type="OrthoDB" id="5954868at2759"/>
<dbReference type="SUPFAM" id="SSF75005">
    <property type="entry name" value="Arabinanase/levansucrase/invertase"/>
    <property type="match status" value="1"/>
</dbReference>
<dbReference type="GeneID" id="17351440"/>
<dbReference type="InParanoid" id="E1ZQC1"/>
<gene>
    <name evidence="10" type="ORF">CHLNCDRAFT_139527</name>
</gene>
<dbReference type="PANTHER" id="PTHR48261:SF6">
    <property type="entry name" value="GLYCOSYLTRANSFERASE FAMILY PROTEIN"/>
    <property type="match status" value="1"/>
</dbReference>